<keyword evidence="4" id="KW-1185">Reference proteome</keyword>
<feature type="compositionally biased region" description="Polar residues" evidence="2">
    <location>
        <begin position="195"/>
        <end position="212"/>
    </location>
</feature>
<feature type="compositionally biased region" description="Polar residues" evidence="2">
    <location>
        <begin position="158"/>
        <end position="171"/>
    </location>
</feature>
<feature type="region of interest" description="Disordered" evidence="2">
    <location>
        <begin position="139"/>
        <end position="171"/>
    </location>
</feature>
<feature type="coiled-coil region" evidence="1">
    <location>
        <begin position="318"/>
        <end position="390"/>
    </location>
</feature>
<dbReference type="EMBL" id="JANBUO010000838">
    <property type="protein sequence ID" value="KAJ2801290.1"/>
    <property type="molecule type" value="Genomic_DNA"/>
</dbReference>
<comment type="caution">
    <text evidence="3">The sequence shown here is derived from an EMBL/GenBank/DDBJ whole genome shotgun (WGS) entry which is preliminary data.</text>
</comment>
<organism evidence="3 4">
    <name type="scientific">Coemansia guatemalensis</name>
    <dbReference type="NCBI Taxonomy" id="2761395"/>
    <lineage>
        <taxon>Eukaryota</taxon>
        <taxon>Fungi</taxon>
        <taxon>Fungi incertae sedis</taxon>
        <taxon>Zoopagomycota</taxon>
        <taxon>Kickxellomycotina</taxon>
        <taxon>Kickxellomycetes</taxon>
        <taxon>Kickxellales</taxon>
        <taxon>Kickxellaceae</taxon>
        <taxon>Coemansia</taxon>
    </lineage>
</organism>
<evidence type="ECO:0000256" key="1">
    <source>
        <dbReference type="SAM" id="Coils"/>
    </source>
</evidence>
<sequence length="644" mass="69408">MSINNNTNASKLPKLTPRQLEKMPSPGFARRATRFDAVISKQTELTARSGEVSTSLLRMTSGTGNAQPVPRRELAKPSARAHLQPSRLLPPKHPLIPAQPIRASSTVNKGPRMQQQTPHTGVLRKTAERTAMTAIPKAPTRVRDSRRVPLHQTRALPSASSKVPQTGASNTACTASRRVLAKPGMAAQALASPAMSPQRSPTPQQARNQPSITDDAPQVEASGHSAPDASLMHTQLLAIEREANNKLLGEIRAMAVISESLQKELAQSRKAAAEAEALAICKKGIADEMRVENGVLKEQLACAQFFTEEQNTEIYVLKKEAERNQRRLDEQLEINQAQEEQLACARILMEEQDTEVCALKEESERNQRELDEQLEANQAQKDEITSLKATIQMHMEGHVANLSALPSPLSELGEILGEDACLANNDDNADAASGQELTNDGGLGDCCARGTSATGAADDAFIEAGTLDGADEEIPRGLSTVEVYVGCPTVANGSVCKATQPDNVVDGASDLSAQSDAVAAADGTSSEQISMSLADARISEAPCDIDPRDVLNGDGDNCEVVANCEGCKRLADSMRRVLLDNDYYRNVCSDIEDAIAEGKEMARAFKLEHERRYEARRSKLFGTVAAAAGVRRRFEALLQARLAN</sequence>
<reference evidence="3" key="1">
    <citation type="submission" date="2022-07" db="EMBL/GenBank/DDBJ databases">
        <title>Phylogenomic reconstructions and comparative analyses of Kickxellomycotina fungi.</title>
        <authorList>
            <person name="Reynolds N.K."/>
            <person name="Stajich J.E."/>
            <person name="Barry K."/>
            <person name="Grigoriev I.V."/>
            <person name="Crous P."/>
            <person name="Smith M.E."/>
        </authorList>
    </citation>
    <scope>NUCLEOTIDE SEQUENCE</scope>
    <source>
        <strain evidence="3">NRRL 1565</strain>
    </source>
</reference>
<dbReference type="OrthoDB" id="10388973at2759"/>
<dbReference type="AlphaFoldDB" id="A0A9W8LTF7"/>
<proteinExistence type="predicted"/>
<gene>
    <name evidence="3" type="ORF">H4R20_003734</name>
</gene>
<dbReference type="Proteomes" id="UP001140094">
    <property type="component" value="Unassembled WGS sequence"/>
</dbReference>
<feature type="compositionally biased region" description="Polar residues" evidence="2">
    <location>
        <begin position="1"/>
        <end position="10"/>
    </location>
</feature>
<name>A0A9W8LTF7_9FUNG</name>
<evidence type="ECO:0000256" key="2">
    <source>
        <dbReference type="SAM" id="MobiDB-lite"/>
    </source>
</evidence>
<evidence type="ECO:0000313" key="3">
    <source>
        <dbReference type="EMBL" id="KAJ2801290.1"/>
    </source>
</evidence>
<keyword evidence="1" id="KW-0175">Coiled coil</keyword>
<protein>
    <submittedName>
        <fullName evidence="3">Uncharacterized protein</fullName>
    </submittedName>
</protein>
<feature type="region of interest" description="Disordered" evidence="2">
    <location>
        <begin position="1"/>
        <end position="26"/>
    </location>
</feature>
<evidence type="ECO:0000313" key="4">
    <source>
        <dbReference type="Proteomes" id="UP001140094"/>
    </source>
</evidence>
<accession>A0A9W8LTF7</accession>
<feature type="region of interest" description="Disordered" evidence="2">
    <location>
        <begin position="186"/>
        <end position="226"/>
    </location>
</feature>